<dbReference type="EMBL" id="JAOPJF010000002">
    <property type="protein sequence ID" value="KAK1150025.1"/>
    <property type="molecule type" value="Genomic_DNA"/>
</dbReference>
<reference evidence="1 2" key="1">
    <citation type="journal article" date="2023" name="ACS Omega">
        <title>Identification of the Neoaspergillic Acid Biosynthesis Gene Cluster by Establishing an In Vitro CRISPR-Ribonucleoprotein Genetic System in Aspergillus melleus.</title>
        <authorList>
            <person name="Yuan B."/>
            <person name="Grau M.F."/>
            <person name="Murata R.M."/>
            <person name="Torok T."/>
            <person name="Venkateswaran K."/>
            <person name="Stajich J.E."/>
            <person name="Wang C.C.C."/>
        </authorList>
    </citation>
    <scope>NUCLEOTIDE SEQUENCE [LARGE SCALE GENOMIC DNA]</scope>
    <source>
        <strain evidence="1 2">IMV 1140</strain>
    </source>
</reference>
<name>A0ACC3BGK4_9EURO</name>
<accession>A0ACC3BGK4</accession>
<protein>
    <submittedName>
        <fullName evidence="1">Uncharacterized protein</fullName>
    </submittedName>
</protein>
<comment type="caution">
    <text evidence="1">The sequence shown here is derived from an EMBL/GenBank/DDBJ whole genome shotgun (WGS) entry which is preliminary data.</text>
</comment>
<evidence type="ECO:0000313" key="1">
    <source>
        <dbReference type="EMBL" id="KAK1150025.1"/>
    </source>
</evidence>
<keyword evidence="2" id="KW-1185">Reference proteome</keyword>
<evidence type="ECO:0000313" key="2">
    <source>
        <dbReference type="Proteomes" id="UP001177260"/>
    </source>
</evidence>
<dbReference type="Proteomes" id="UP001177260">
    <property type="component" value="Unassembled WGS sequence"/>
</dbReference>
<sequence length="241" mass="26783">MNPFKNSPTAEGARGVPVHPSSPPATYLDTMPTPDSASRIYNIYHTVLHHHYDVTLADKTPLYHVENSLIRPKKPDLTVHAGNESGPVVAVCKFLHFSRHLKVGLGDPQNVSDVQWEDLVCQNYKLTKYRWQMTTGSPYEEVIKRSFVWKRTHNVGVEDSKPSILSSRNFKLVNEQTGRIVAVFTSNNLKSFTKCGKLQISADYGREFELMVILTVLALYEKQRRRNNSGNGGGGGGGGGG</sequence>
<organism evidence="1 2">
    <name type="scientific">Aspergillus melleus</name>
    <dbReference type="NCBI Taxonomy" id="138277"/>
    <lineage>
        <taxon>Eukaryota</taxon>
        <taxon>Fungi</taxon>
        <taxon>Dikarya</taxon>
        <taxon>Ascomycota</taxon>
        <taxon>Pezizomycotina</taxon>
        <taxon>Eurotiomycetes</taxon>
        <taxon>Eurotiomycetidae</taxon>
        <taxon>Eurotiales</taxon>
        <taxon>Aspergillaceae</taxon>
        <taxon>Aspergillus</taxon>
        <taxon>Aspergillus subgen. Circumdati</taxon>
    </lineage>
</organism>
<gene>
    <name evidence="1" type="ORF">N8T08_003583</name>
</gene>
<proteinExistence type="predicted"/>